<dbReference type="AlphaFoldDB" id="A0AAV4Y882"/>
<accession>A0AAV4Y882</accession>
<protein>
    <submittedName>
        <fullName evidence="1">Uncharacterized protein</fullName>
    </submittedName>
</protein>
<keyword evidence="2" id="KW-1185">Reference proteome</keyword>
<name>A0AAV4Y882_CAEEX</name>
<dbReference type="Proteomes" id="UP001054945">
    <property type="component" value="Unassembled WGS sequence"/>
</dbReference>
<organism evidence="1 2">
    <name type="scientific">Caerostris extrusa</name>
    <name type="common">Bark spider</name>
    <name type="synonym">Caerostris bankana</name>
    <dbReference type="NCBI Taxonomy" id="172846"/>
    <lineage>
        <taxon>Eukaryota</taxon>
        <taxon>Metazoa</taxon>
        <taxon>Ecdysozoa</taxon>
        <taxon>Arthropoda</taxon>
        <taxon>Chelicerata</taxon>
        <taxon>Arachnida</taxon>
        <taxon>Araneae</taxon>
        <taxon>Araneomorphae</taxon>
        <taxon>Entelegynae</taxon>
        <taxon>Araneoidea</taxon>
        <taxon>Araneidae</taxon>
        <taxon>Caerostris</taxon>
    </lineage>
</organism>
<dbReference type="EMBL" id="BPLR01001444">
    <property type="protein sequence ID" value="GIZ02362.1"/>
    <property type="molecule type" value="Genomic_DNA"/>
</dbReference>
<reference evidence="1 2" key="1">
    <citation type="submission" date="2021-06" db="EMBL/GenBank/DDBJ databases">
        <title>Caerostris extrusa draft genome.</title>
        <authorList>
            <person name="Kono N."/>
            <person name="Arakawa K."/>
        </authorList>
    </citation>
    <scope>NUCLEOTIDE SEQUENCE [LARGE SCALE GENOMIC DNA]</scope>
</reference>
<evidence type="ECO:0000313" key="2">
    <source>
        <dbReference type="Proteomes" id="UP001054945"/>
    </source>
</evidence>
<comment type="caution">
    <text evidence="1">The sequence shown here is derived from an EMBL/GenBank/DDBJ whole genome shotgun (WGS) entry which is preliminary data.</text>
</comment>
<gene>
    <name evidence="1" type="ORF">CEXT_142641</name>
</gene>
<proteinExistence type="predicted"/>
<evidence type="ECO:0000313" key="1">
    <source>
        <dbReference type="EMBL" id="GIZ02362.1"/>
    </source>
</evidence>
<sequence length="95" mass="10358">MLAVHGVVHSMAEARAKFLPVFPPLSFPENEGGTRVHKRKGCSQSLPHKLLRRQPFNCMGEGGQRGVYCGNSCKSGDCSGLHAYYQPVVSLCLNL</sequence>